<protein>
    <submittedName>
        <fullName evidence="1">Uncharacterized protein</fullName>
    </submittedName>
</protein>
<comment type="caution">
    <text evidence="1">The sequence shown here is derived from an EMBL/GenBank/DDBJ whole genome shotgun (WGS) entry which is preliminary data.</text>
</comment>
<name>A0ABR3DQ35_NEUIN</name>
<sequence>MSRVCHGWKGRIIPCEGGKMERILTNQMKLKNDTHCSSPYVLFACDLFVDWRIEKMKKIEKKRRKKEKENKREDIEVDCTSPHARQHKQYIQHNAFVLARM</sequence>
<gene>
    <name evidence="1" type="ORF">QR685DRAFT_510814</name>
</gene>
<evidence type="ECO:0000313" key="2">
    <source>
        <dbReference type="Proteomes" id="UP001451303"/>
    </source>
</evidence>
<dbReference type="EMBL" id="JAVLET010000001">
    <property type="protein sequence ID" value="KAL0474761.1"/>
    <property type="molecule type" value="Genomic_DNA"/>
</dbReference>
<proteinExistence type="predicted"/>
<evidence type="ECO:0000313" key="1">
    <source>
        <dbReference type="EMBL" id="KAL0474761.1"/>
    </source>
</evidence>
<keyword evidence="2" id="KW-1185">Reference proteome</keyword>
<reference evidence="1 2" key="1">
    <citation type="submission" date="2023-09" db="EMBL/GenBank/DDBJ databases">
        <title>Multi-omics analysis of a traditional fermented food reveals byproduct-associated fungal strains for waste-to-food upcycling.</title>
        <authorList>
            <consortium name="Lawrence Berkeley National Laboratory"/>
            <person name="Rekdal V.M."/>
            <person name="Villalobos-Escobedo J.M."/>
            <person name="Rodriguez-Valeron N."/>
            <person name="Garcia M.O."/>
            <person name="Vasquez D.P."/>
            <person name="Damayanti I."/>
            <person name="Sorensen P.M."/>
            <person name="Baidoo E.E."/>
            <person name="De Carvalho A.C."/>
            <person name="Riley R."/>
            <person name="Lipzen A."/>
            <person name="He G."/>
            <person name="Yan M."/>
            <person name="Haridas S."/>
            <person name="Daum C."/>
            <person name="Yoshinaga Y."/>
            <person name="Ng V."/>
            <person name="Grigoriev I.V."/>
            <person name="Munk R."/>
            <person name="Nuraida L."/>
            <person name="Wijaya C.H."/>
            <person name="Morales P.-C."/>
            <person name="Keasling J.D."/>
        </authorList>
    </citation>
    <scope>NUCLEOTIDE SEQUENCE [LARGE SCALE GENOMIC DNA]</scope>
    <source>
        <strain evidence="1 2">FGSC 2613</strain>
    </source>
</reference>
<organism evidence="1 2">
    <name type="scientific">Neurospora intermedia</name>
    <dbReference type="NCBI Taxonomy" id="5142"/>
    <lineage>
        <taxon>Eukaryota</taxon>
        <taxon>Fungi</taxon>
        <taxon>Dikarya</taxon>
        <taxon>Ascomycota</taxon>
        <taxon>Pezizomycotina</taxon>
        <taxon>Sordariomycetes</taxon>
        <taxon>Sordariomycetidae</taxon>
        <taxon>Sordariales</taxon>
        <taxon>Sordariaceae</taxon>
        <taxon>Neurospora</taxon>
    </lineage>
</organism>
<feature type="non-terminal residue" evidence="1">
    <location>
        <position position="101"/>
    </location>
</feature>
<dbReference type="Proteomes" id="UP001451303">
    <property type="component" value="Unassembled WGS sequence"/>
</dbReference>
<accession>A0ABR3DQ35</accession>